<dbReference type="InterPro" id="IPR011059">
    <property type="entry name" value="Metal-dep_hydrolase_composite"/>
</dbReference>
<dbReference type="SUPFAM" id="SSF51556">
    <property type="entry name" value="Metallo-dependent hydrolases"/>
    <property type="match status" value="1"/>
</dbReference>
<protein>
    <submittedName>
        <fullName evidence="2">Amidohydrolase</fullName>
    </submittedName>
</protein>
<dbReference type="AlphaFoldDB" id="A0A9D1N385"/>
<dbReference type="GO" id="GO:0016810">
    <property type="term" value="F:hydrolase activity, acting on carbon-nitrogen (but not peptide) bonds"/>
    <property type="evidence" value="ECO:0007669"/>
    <property type="project" value="InterPro"/>
</dbReference>
<evidence type="ECO:0000313" key="3">
    <source>
        <dbReference type="Proteomes" id="UP000824128"/>
    </source>
</evidence>
<dbReference type="EMBL" id="DVNZ01000141">
    <property type="protein sequence ID" value="HIU94408.1"/>
    <property type="molecule type" value="Genomic_DNA"/>
</dbReference>
<dbReference type="SUPFAM" id="SSF51338">
    <property type="entry name" value="Composite domain of metallo-dependent hydrolases"/>
    <property type="match status" value="1"/>
</dbReference>
<dbReference type="Pfam" id="PF01979">
    <property type="entry name" value="Amidohydro_1"/>
    <property type="match status" value="1"/>
</dbReference>
<accession>A0A9D1N385</accession>
<feature type="domain" description="Amidohydrolase-related" evidence="1">
    <location>
        <begin position="280"/>
        <end position="377"/>
    </location>
</feature>
<dbReference type="Gene3D" id="2.30.40.10">
    <property type="entry name" value="Urease, subunit C, domain 1"/>
    <property type="match status" value="1"/>
</dbReference>
<dbReference type="InterPro" id="IPR051781">
    <property type="entry name" value="Metallo-dep_Hydrolase"/>
</dbReference>
<evidence type="ECO:0000259" key="1">
    <source>
        <dbReference type="Pfam" id="PF01979"/>
    </source>
</evidence>
<dbReference type="InterPro" id="IPR032466">
    <property type="entry name" value="Metal_Hydrolase"/>
</dbReference>
<reference evidence="2" key="1">
    <citation type="submission" date="2020-10" db="EMBL/GenBank/DDBJ databases">
        <authorList>
            <person name="Gilroy R."/>
        </authorList>
    </citation>
    <scope>NUCLEOTIDE SEQUENCE</scope>
    <source>
        <strain evidence="2">ChiGjej2B2-16831</strain>
    </source>
</reference>
<dbReference type="Proteomes" id="UP000824128">
    <property type="component" value="Unassembled WGS sequence"/>
</dbReference>
<reference evidence="2" key="2">
    <citation type="journal article" date="2021" name="PeerJ">
        <title>Extensive microbial diversity within the chicken gut microbiome revealed by metagenomics and culture.</title>
        <authorList>
            <person name="Gilroy R."/>
            <person name="Ravi A."/>
            <person name="Getino M."/>
            <person name="Pursley I."/>
            <person name="Horton D.L."/>
            <person name="Alikhan N.F."/>
            <person name="Baker D."/>
            <person name="Gharbi K."/>
            <person name="Hall N."/>
            <person name="Watson M."/>
            <person name="Adriaenssens E.M."/>
            <person name="Foster-Nyarko E."/>
            <person name="Jarju S."/>
            <person name="Secka A."/>
            <person name="Antonio M."/>
            <person name="Oren A."/>
            <person name="Chaudhuri R.R."/>
            <person name="La Ragione R."/>
            <person name="Hildebrand F."/>
            <person name="Pallen M.J."/>
        </authorList>
    </citation>
    <scope>NUCLEOTIDE SEQUENCE</scope>
    <source>
        <strain evidence="2">ChiGjej2B2-16831</strain>
    </source>
</reference>
<dbReference type="PANTHER" id="PTHR43135:SF3">
    <property type="entry name" value="ALPHA-D-RIBOSE 1-METHYLPHOSPHONATE 5-TRIPHOSPHATE DIPHOSPHATASE"/>
    <property type="match status" value="1"/>
</dbReference>
<dbReference type="InterPro" id="IPR006680">
    <property type="entry name" value="Amidohydro-rel"/>
</dbReference>
<evidence type="ECO:0000313" key="2">
    <source>
        <dbReference type="EMBL" id="HIU94408.1"/>
    </source>
</evidence>
<dbReference type="CDD" id="cd01309">
    <property type="entry name" value="Met_dep_hydrolase_C"/>
    <property type="match status" value="1"/>
</dbReference>
<dbReference type="Gene3D" id="3.20.20.140">
    <property type="entry name" value="Metal-dependent hydrolases"/>
    <property type="match status" value="1"/>
</dbReference>
<comment type="caution">
    <text evidence="2">The sequence shown here is derived from an EMBL/GenBank/DDBJ whole genome shotgun (WGS) entry which is preliminary data.</text>
</comment>
<proteinExistence type="predicted"/>
<name>A0A9D1N385_9FIRM</name>
<dbReference type="PANTHER" id="PTHR43135">
    <property type="entry name" value="ALPHA-D-RIBOSE 1-METHYLPHOSPHONATE 5-TRIPHOSPHATE DIPHOSPHATASE"/>
    <property type="match status" value="1"/>
</dbReference>
<gene>
    <name evidence="2" type="ORF">IAD24_04540</name>
</gene>
<organism evidence="2 3">
    <name type="scientific">Candidatus Aphodomorpha intestinavium</name>
    <dbReference type="NCBI Taxonomy" id="2840672"/>
    <lineage>
        <taxon>Bacteria</taxon>
        <taxon>Bacillati</taxon>
        <taxon>Bacillota</taxon>
        <taxon>Clostridia</taxon>
        <taxon>Eubacteriales</taxon>
        <taxon>Candidatus Aphodomorpha</taxon>
    </lineage>
</organism>
<sequence>MILLKNGKVLTMTGVNYDAGDVLVADGKIRAVGAGLCAPEGAQVIDCTGRTVMPGMIDAHCHIGLSEDGTMYEGEDSNEAVNPVTPHVRAIDGINPADVAIREARLGGVTTVCVGPGNSNVFGGVMSVFKTRGSRIDDMLMKETFAVKAALGEGPKETYAPKKVMPMTRMGIAGLMREHLVRARTYLDKKASGRLDKIDLRYEALGRVLEREIPLVVHANRMDDIYTALRIKREFAIDLVLTQASDAYLMADAIREAGVPVVLASVLTGRLSVEMARMSHRAPVVLEQAGVTYCISTDAPPVPIQFLPTSAASAVREGLDPEAALRAVTITPARVLGIDERVGSLEPGKDADIVVYGGSPFNLMSRIELVMMDGEIVTD</sequence>